<dbReference type="CDD" id="cd02540">
    <property type="entry name" value="GT2_GlmU_N_bac"/>
    <property type="match status" value="1"/>
</dbReference>
<keyword evidence="9 20" id="KW-0479">Metal-binding</keyword>
<dbReference type="SUPFAM" id="SSF53448">
    <property type="entry name" value="Nucleotide-diphospho-sugar transferases"/>
    <property type="match status" value="1"/>
</dbReference>
<evidence type="ECO:0000259" key="21">
    <source>
        <dbReference type="Pfam" id="PF00483"/>
    </source>
</evidence>
<feature type="binding site" evidence="20">
    <location>
        <position position="377"/>
    </location>
    <ligand>
        <name>UDP-N-acetyl-alpha-D-glucosamine</name>
        <dbReference type="ChEBI" id="CHEBI:57705"/>
    </ligand>
</feature>
<evidence type="ECO:0000256" key="10">
    <source>
        <dbReference type="ARBA" id="ARBA00022737"/>
    </source>
</evidence>
<feature type="region of interest" description="Pyrophosphorylase" evidence="20">
    <location>
        <begin position="1"/>
        <end position="230"/>
    </location>
</feature>
<evidence type="ECO:0000256" key="8">
    <source>
        <dbReference type="ARBA" id="ARBA00022695"/>
    </source>
</evidence>
<evidence type="ECO:0000313" key="22">
    <source>
        <dbReference type="EMBL" id="KOS70356.1"/>
    </source>
</evidence>
<dbReference type="EMBL" id="LGRV01000002">
    <property type="protein sequence ID" value="KOS70356.1"/>
    <property type="molecule type" value="Genomic_DNA"/>
</dbReference>
<keyword evidence="7 20" id="KW-0808">Transferase</keyword>
<evidence type="ECO:0000256" key="3">
    <source>
        <dbReference type="ARBA" id="ARBA00005208"/>
    </source>
</evidence>
<keyword evidence="13 20" id="KW-0573">Peptidoglycan synthesis</keyword>
<feature type="binding site" evidence="20">
    <location>
        <position position="333"/>
    </location>
    <ligand>
        <name>UDP-N-acetyl-alpha-D-glucosamine</name>
        <dbReference type="ChEBI" id="CHEBI:57705"/>
    </ligand>
</feature>
<comment type="similarity">
    <text evidence="5 20">In the N-terminal section; belongs to the N-acetylglucosamine-1-phosphate uridyltransferase family.</text>
</comment>
<feature type="binding site" evidence="20">
    <location>
        <begin position="386"/>
        <end position="387"/>
    </location>
    <ligand>
        <name>acetyl-CoA</name>
        <dbReference type="ChEBI" id="CHEBI:57288"/>
    </ligand>
</feature>
<comment type="pathway">
    <text evidence="20">Bacterial outer membrane biogenesis; LPS lipid A biosynthesis.</text>
</comment>
<dbReference type="PANTHER" id="PTHR43584">
    <property type="entry name" value="NUCLEOTIDYL TRANSFERASE"/>
    <property type="match status" value="1"/>
</dbReference>
<keyword evidence="14 20" id="KW-0511">Multifunctional enzyme</keyword>
<dbReference type="InterPro" id="IPR029044">
    <property type="entry name" value="Nucleotide-diphossugar_trans"/>
</dbReference>
<reference evidence="23" key="1">
    <citation type="submission" date="2015-07" db="EMBL/GenBank/DDBJ databases">
        <title>Fjat-14205 dsm 2895.</title>
        <authorList>
            <person name="Liu B."/>
            <person name="Wang J."/>
            <person name="Zhu Y."/>
            <person name="Liu G."/>
            <person name="Chen Q."/>
            <person name="Chen Z."/>
            <person name="Lan J."/>
            <person name="Che J."/>
            <person name="Ge C."/>
            <person name="Shi H."/>
            <person name="Pan Z."/>
            <person name="Liu X."/>
        </authorList>
    </citation>
    <scope>NUCLEOTIDE SEQUENCE [LARGE SCALE GENOMIC DNA]</scope>
    <source>
        <strain evidence="23">DSM 25560</strain>
    </source>
</reference>
<keyword evidence="11 20" id="KW-0460">Magnesium</keyword>
<keyword evidence="10 20" id="KW-0677">Repeat</keyword>
<dbReference type="Proteomes" id="UP000050668">
    <property type="component" value="Unassembled WGS sequence"/>
</dbReference>
<dbReference type="GO" id="GO:0019134">
    <property type="term" value="F:glucosamine-1-phosphate N-acetyltransferase activity"/>
    <property type="evidence" value="ECO:0007669"/>
    <property type="project" value="UniProtKB-EC"/>
</dbReference>
<protein>
    <recommendedName>
        <fullName evidence="20">Bifunctional protein GlmU</fullName>
    </recommendedName>
    <domain>
        <recommendedName>
            <fullName evidence="20">UDP-N-acetylglucosamine pyrophosphorylase</fullName>
            <ecNumber evidence="20">2.7.7.23</ecNumber>
        </recommendedName>
        <alternativeName>
            <fullName evidence="20">N-acetylglucosamine-1-phosphate uridyltransferase</fullName>
        </alternativeName>
    </domain>
    <domain>
        <recommendedName>
            <fullName evidence="20">Glucosamine-1-phosphate N-acetyltransferase</fullName>
            <ecNumber evidence="20">2.3.1.157</ecNumber>
        </recommendedName>
    </domain>
</protein>
<evidence type="ECO:0000256" key="7">
    <source>
        <dbReference type="ARBA" id="ARBA00022679"/>
    </source>
</evidence>
<comment type="pathway">
    <text evidence="2 20">Nucleotide-sugar biosynthesis; UDP-N-acetyl-alpha-D-glucosamine biosynthesis; N-acetyl-alpha-D-glucosamine 1-phosphate from alpha-D-glucosamine 6-phosphate (route II): step 2/2.</text>
</comment>
<evidence type="ECO:0000256" key="9">
    <source>
        <dbReference type="ARBA" id="ARBA00022723"/>
    </source>
</evidence>
<feature type="binding site" evidence="20">
    <location>
        <position position="423"/>
    </location>
    <ligand>
        <name>acetyl-CoA</name>
        <dbReference type="ChEBI" id="CHEBI:57288"/>
    </ligand>
</feature>
<dbReference type="InterPro" id="IPR001451">
    <property type="entry name" value="Hexapep"/>
</dbReference>
<comment type="similarity">
    <text evidence="4 20">In the C-terminal section; belongs to the transferase hexapeptide repeat family.</text>
</comment>
<dbReference type="EC" id="2.7.7.23" evidence="20"/>
<dbReference type="Gene3D" id="2.160.10.10">
    <property type="entry name" value="Hexapeptide repeat proteins"/>
    <property type="match status" value="1"/>
</dbReference>
<feature type="binding site" evidence="20">
    <location>
        <position position="103"/>
    </location>
    <ligand>
        <name>Mg(2+)</name>
        <dbReference type="ChEBI" id="CHEBI:18420"/>
    </ligand>
</feature>
<dbReference type="EC" id="2.3.1.157" evidence="20"/>
<keyword evidence="15 20" id="KW-0012">Acyltransferase</keyword>
<accession>A0ABR5K592</accession>
<feature type="binding site" evidence="20">
    <location>
        <position position="366"/>
    </location>
    <ligand>
        <name>UDP-N-acetyl-alpha-D-glucosamine</name>
        <dbReference type="ChEBI" id="CHEBI:57705"/>
    </ligand>
</feature>
<evidence type="ECO:0000256" key="14">
    <source>
        <dbReference type="ARBA" id="ARBA00023268"/>
    </source>
</evidence>
<dbReference type="HAMAP" id="MF_01631">
    <property type="entry name" value="GlmU"/>
    <property type="match status" value="1"/>
</dbReference>
<comment type="function">
    <text evidence="19 20">Catalyzes the last two sequential reactions in the de novo biosynthetic pathway for UDP-N-acetylglucosamine (UDP-GlcNAc). The C-terminal domain catalyzes the transfer of acetyl group from acetyl coenzyme A to glucosamine-1-phosphate (GlcN-1-P) to produce N-acetylglucosamine-1-phosphate (GlcNAc-1-P), which is converted into UDP-GlcNAc by the transfer of uridine 5-monophosphate (from uridine 5-triphosphate), a reaction catalyzed by the N-terminal domain.</text>
</comment>
<evidence type="ECO:0000256" key="17">
    <source>
        <dbReference type="ARBA" id="ARBA00048247"/>
    </source>
</evidence>
<feature type="binding site" evidence="20">
    <location>
        <position position="351"/>
    </location>
    <ligand>
        <name>UDP-N-acetyl-alpha-D-glucosamine</name>
        <dbReference type="ChEBI" id="CHEBI:57705"/>
    </ligand>
</feature>
<evidence type="ECO:0000256" key="18">
    <source>
        <dbReference type="ARBA" id="ARBA00048493"/>
    </source>
</evidence>
<keyword evidence="8 20" id="KW-0548">Nucleotidyltransferase</keyword>
<feature type="binding site" evidence="20">
    <location>
        <position position="228"/>
    </location>
    <ligand>
        <name>Mg(2+)</name>
        <dbReference type="ChEBI" id="CHEBI:18420"/>
    </ligand>
</feature>
<comment type="catalytic activity">
    <reaction evidence="17 20">
        <text>alpha-D-glucosamine 1-phosphate + acetyl-CoA = N-acetyl-alpha-D-glucosamine 1-phosphate + CoA + H(+)</text>
        <dbReference type="Rhea" id="RHEA:13725"/>
        <dbReference type="ChEBI" id="CHEBI:15378"/>
        <dbReference type="ChEBI" id="CHEBI:57287"/>
        <dbReference type="ChEBI" id="CHEBI:57288"/>
        <dbReference type="ChEBI" id="CHEBI:57776"/>
        <dbReference type="ChEBI" id="CHEBI:58516"/>
        <dbReference type="EC" id="2.3.1.157"/>
    </reaction>
</comment>
<dbReference type="RefSeq" id="WP_053582332.1">
    <property type="nucleotide sequence ID" value="NZ_LGRV01000002.1"/>
</dbReference>
<dbReference type="PROSITE" id="PS00101">
    <property type="entry name" value="HEXAPEP_TRANSFERASES"/>
    <property type="match status" value="1"/>
</dbReference>
<evidence type="ECO:0000256" key="13">
    <source>
        <dbReference type="ARBA" id="ARBA00022984"/>
    </source>
</evidence>
<evidence type="ECO:0000256" key="5">
    <source>
        <dbReference type="ARBA" id="ARBA00007947"/>
    </source>
</evidence>
<sequence length="456" mass="49325">MSKIFAVILAAGQGTRMKSKLYKVLHPVCGKPMVQHVVDHIQTLDVNRIVTVVGHGAETVQEQLGNKSEYVLQAEQLGTAHAVQQAEAILGSEDGTTLVVCGDTPLIRPETMQALFEHHQAKNAKATILTAIAENPTGYGRILRGENGQVEQIVEQKDATAKQQLVTEINTGTYCFDNKALFETLKLVKNDNAQGEYYLPDVIELLQKQGEIVEAYVTEDFEETLGVNDRVALSQAEALMRARINERHMRNGVTIINPNATYISADAVIGRDTVIQPGSMIEGLTVIGEDCFIGPSTQIIDSRIGDRTSIHSSVVRESAIADDTAIGPFANIRPLSDIGSHVKIGNFVEVKKSTLGDDTKVSHLSYIGDAEVGNNVNIGCGSITVNYDGKNKFQTIIEDDVFVGCNTNLVAPVKVGKGSFIAAGSTITKEVPEDALAIARARQENKPNYVSKLNSK</sequence>
<evidence type="ECO:0000256" key="2">
    <source>
        <dbReference type="ARBA" id="ARBA00005166"/>
    </source>
</evidence>
<feature type="binding site" evidence="20">
    <location>
        <position position="73"/>
    </location>
    <ligand>
        <name>UDP-N-acetyl-alpha-D-glucosamine</name>
        <dbReference type="ChEBI" id="CHEBI:57705"/>
    </ligand>
</feature>
<evidence type="ECO:0000256" key="11">
    <source>
        <dbReference type="ARBA" id="ARBA00022842"/>
    </source>
</evidence>
<keyword evidence="12 20" id="KW-0133">Cell shape</keyword>
<feature type="binding site" evidence="20">
    <location>
        <position position="228"/>
    </location>
    <ligand>
        <name>UDP-N-acetyl-alpha-D-glucosamine</name>
        <dbReference type="ChEBI" id="CHEBI:57705"/>
    </ligand>
</feature>
<feature type="domain" description="Nucleotidyl transferase" evidence="21">
    <location>
        <begin position="6"/>
        <end position="220"/>
    </location>
</feature>
<feature type="binding site" evidence="20">
    <location>
        <position position="23"/>
    </location>
    <ligand>
        <name>UDP-N-acetyl-alpha-D-glucosamine</name>
        <dbReference type="ChEBI" id="CHEBI:57705"/>
    </ligand>
</feature>
<dbReference type="NCBIfam" id="TIGR01173">
    <property type="entry name" value="glmU"/>
    <property type="match status" value="1"/>
</dbReference>
<dbReference type="SUPFAM" id="SSF51161">
    <property type="entry name" value="Trimeric LpxA-like enzymes"/>
    <property type="match status" value="1"/>
</dbReference>
<evidence type="ECO:0000256" key="15">
    <source>
        <dbReference type="ARBA" id="ARBA00023315"/>
    </source>
</evidence>
<dbReference type="InterPro" id="IPR005835">
    <property type="entry name" value="NTP_transferase_dom"/>
</dbReference>
<evidence type="ECO:0000256" key="19">
    <source>
        <dbReference type="ARBA" id="ARBA00049628"/>
    </source>
</evidence>
<evidence type="ECO:0000256" key="6">
    <source>
        <dbReference type="ARBA" id="ARBA00022490"/>
    </source>
</evidence>
<comment type="catalytic activity">
    <reaction evidence="18 20">
        <text>N-acetyl-alpha-D-glucosamine 1-phosphate + UTP + H(+) = UDP-N-acetyl-alpha-D-glucosamine + diphosphate</text>
        <dbReference type="Rhea" id="RHEA:13509"/>
        <dbReference type="ChEBI" id="CHEBI:15378"/>
        <dbReference type="ChEBI" id="CHEBI:33019"/>
        <dbReference type="ChEBI" id="CHEBI:46398"/>
        <dbReference type="ChEBI" id="CHEBI:57705"/>
        <dbReference type="ChEBI" id="CHEBI:57776"/>
        <dbReference type="EC" id="2.7.7.23"/>
    </reaction>
</comment>
<dbReference type="Pfam" id="PF00483">
    <property type="entry name" value="NTP_transferase"/>
    <property type="match status" value="1"/>
</dbReference>
<feature type="binding site" evidence="20">
    <location>
        <position position="140"/>
    </location>
    <ligand>
        <name>UDP-N-acetyl-alpha-D-glucosamine</name>
        <dbReference type="ChEBI" id="CHEBI:57705"/>
    </ligand>
</feature>
<comment type="cofactor">
    <cofactor evidence="20">
        <name>Mg(2+)</name>
        <dbReference type="ChEBI" id="CHEBI:18420"/>
    </cofactor>
    <text evidence="20">Binds 1 Mg(2+) ion per subunit.</text>
</comment>
<dbReference type="InterPro" id="IPR011004">
    <property type="entry name" value="Trimer_LpxA-like_sf"/>
</dbReference>
<dbReference type="Gene3D" id="3.90.550.10">
    <property type="entry name" value="Spore Coat Polysaccharide Biosynthesis Protein SpsA, Chain A"/>
    <property type="match status" value="1"/>
</dbReference>
<dbReference type="PANTHER" id="PTHR43584:SF3">
    <property type="entry name" value="BIFUNCTIONAL PROTEIN GLMU"/>
    <property type="match status" value="1"/>
</dbReference>
<feature type="region of interest" description="Linker" evidence="20">
    <location>
        <begin position="231"/>
        <end position="251"/>
    </location>
</feature>
<evidence type="ECO:0000256" key="4">
    <source>
        <dbReference type="ARBA" id="ARBA00007707"/>
    </source>
</evidence>
<evidence type="ECO:0000256" key="16">
    <source>
        <dbReference type="ARBA" id="ARBA00023316"/>
    </source>
</evidence>
<evidence type="ECO:0000256" key="20">
    <source>
        <dbReference type="HAMAP-Rule" id="MF_01631"/>
    </source>
</evidence>
<feature type="binding site" evidence="20">
    <location>
        <position position="155"/>
    </location>
    <ligand>
        <name>UDP-N-acetyl-alpha-D-glucosamine</name>
        <dbReference type="ChEBI" id="CHEBI:57705"/>
    </ligand>
</feature>
<feature type="binding site" evidence="20">
    <location>
        <begin position="9"/>
        <end position="12"/>
    </location>
    <ligand>
        <name>UDP-N-acetyl-alpha-D-glucosamine</name>
        <dbReference type="ChEBI" id="CHEBI:57705"/>
    </ligand>
</feature>
<dbReference type="NCBIfam" id="NF010934">
    <property type="entry name" value="PRK14354.1"/>
    <property type="match status" value="1"/>
</dbReference>
<dbReference type="InterPro" id="IPR050065">
    <property type="entry name" value="GlmU-like"/>
</dbReference>
<name>A0ABR5K592_9BACI</name>
<dbReference type="InterPro" id="IPR005882">
    <property type="entry name" value="Bifunctional_GlmU"/>
</dbReference>
<dbReference type="Pfam" id="PF00132">
    <property type="entry name" value="Hexapep"/>
    <property type="match status" value="1"/>
</dbReference>
<comment type="caution">
    <text evidence="20">Lacks conserved residue(s) required for the propagation of feature annotation.</text>
</comment>
<dbReference type="InterPro" id="IPR018357">
    <property type="entry name" value="Hexapep_transf_CS"/>
</dbReference>
<comment type="pathway">
    <text evidence="3 20">Nucleotide-sugar biosynthesis; UDP-N-acetyl-alpha-D-glucosamine biosynthesis; UDP-N-acetyl-alpha-D-glucosamine from N-acetyl-alpha-D-glucosamine 1-phosphate: step 1/1.</text>
</comment>
<feature type="binding site" evidence="20">
    <location>
        <position position="170"/>
    </location>
    <ligand>
        <name>UDP-N-acetyl-alpha-D-glucosamine</name>
        <dbReference type="ChEBI" id="CHEBI:57705"/>
    </ligand>
</feature>
<feature type="binding site" evidence="20">
    <location>
        <position position="440"/>
    </location>
    <ligand>
        <name>acetyl-CoA</name>
        <dbReference type="ChEBI" id="CHEBI:57288"/>
    </ligand>
</feature>
<gene>
    <name evidence="20 22" type="primary">glmU</name>
    <name evidence="22" type="ORF">AEA09_02355</name>
</gene>
<evidence type="ECO:0000256" key="1">
    <source>
        <dbReference type="ARBA" id="ARBA00004496"/>
    </source>
</evidence>
<feature type="binding site" evidence="20">
    <location>
        <begin position="78"/>
        <end position="79"/>
    </location>
    <ligand>
        <name>UDP-N-acetyl-alpha-D-glucosamine</name>
        <dbReference type="ChEBI" id="CHEBI:57705"/>
    </ligand>
</feature>
<dbReference type="CDD" id="cd03353">
    <property type="entry name" value="LbH_GlmU_C"/>
    <property type="match status" value="1"/>
</dbReference>
<feature type="active site" description="Proton acceptor" evidence="20">
    <location>
        <position position="363"/>
    </location>
</feature>
<dbReference type="InterPro" id="IPR038009">
    <property type="entry name" value="GlmU_C_LbH"/>
</dbReference>
<keyword evidence="23" id="KW-1185">Reference proteome</keyword>
<comment type="caution">
    <text evidence="22">The sequence shown here is derived from an EMBL/GenBank/DDBJ whole genome shotgun (WGS) entry which is preliminary data.</text>
</comment>
<organism evidence="22 23">
    <name type="scientific">Lysinibacillus contaminans</name>
    <dbReference type="NCBI Taxonomy" id="1293441"/>
    <lineage>
        <taxon>Bacteria</taxon>
        <taxon>Bacillati</taxon>
        <taxon>Bacillota</taxon>
        <taxon>Bacilli</taxon>
        <taxon>Bacillales</taxon>
        <taxon>Bacillaceae</taxon>
        <taxon>Lysinibacillus</taxon>
    </lineage>
</organism>
<feature type="region of interest" description="N-acetyltransferase" evidence="20">
    <location>
        <begin position="252"/>
        <end position="456"/>
    </location>
</feature>
<proteinExistence type="inferred from homology"/>
<keyword evidence="16 20" id="KW-0961">Cell wall biogenesis/degradation</keyword>
<evidence type="ECO:0000313" key="23">
    <source>
        <dbReference type="Proteomes" id="UP000050668"/>
    </source>
</evidence>
<comment type="subcellular location">
    <subcellularLocation>
        <location evidence="1 20">Cytoplasm</location>
    </subcellularLocation>
</comment>
<evidence type="ECO:0000256" key="12">
    <source>
        <dbReference type="ARBA" id="ARBA00022960"/>
    </source>
</evidence>
<keyword evidence="6 20" id="KW-0963">Cytoplasm</keyword>
<comment type="subunit">
    <text evidence="20">Homotrimer.</text>
</comment>